<keyword evidence="3" id="KW-1185">Reference proteome</keyword>
<evidence type="ECO:0000313" key="3">
    <source>
        <dbReference type="Proteomes" id="UP001177744"/>
    </source>
</evidence>
<feature type="domain" description="Fibronectin type-III" evidence="1">
    <location>
        <begin position="267"/>
        <end position="360"/>
    </location>
</feature>
<evidence type="ECO:0000313" key="2">
    <source>
        <dbReference type="EMBL" id="KAK1328093.1"/>
    </source>
</evidence>
<feature type="domain" description="Fibronectin type-III" evidence="1">
    <location>
        <begin position="1302"/>
        <end position="1392"/>
    </location>
</feature>
<dbReference type="FunFam" id="2.60.40.10:FF:002683">
    <property type="entry name" value="Predicted protein"/>
    <property type="match status" value="1"/>
</dbReference>
<feature type="domain" description="Fibronectin type-III" evidence="1">
    <location>
        <begin position="621"/>
        <end position="706"/>
    </location>
</feature>
<feature type="domain" description="Fibronectin type-III" evidence="1">
    <location>
        <begin position="1183"/>
        <end position="1301"/>
    </location>
</feature>
<dbReference type="CDD" id="cd00063">
    <property type="entry name" value="FN3"/>
    <property type="match status" value="9"/>
</dbReference>
<feature type="domain" description="Fibronectin type-III" evidence="1">
    <location>
        <begin position="165"/>
        <end position="263"/>
    </location>
</feature>
<feature type="domain" description="Fibronectin type-III" evidence="1">
    <location>
        <begin position="1092"/>
        <end position="1179"/>
    </location>
</feature>
<feature type="domain" description="Fibronectin type-III" evidence="1">
    <location>
        <begin position="1396"/>
        <end position="1488"/>
    </location>
</feature>
<dbReference type="PANTHER" id="PTHR46957">
    <property type="entry name" value="CYTOKINE RECEPTOR"/>
    <property type="match status" value="1"/>
</dbReference>
<dbReference type="PROSITE" id="PS50853">
    <property type="entry name" value="FN3"/>
    <property type="match status" value="9"/>
</dbReference>
<gene>
    <name evidence="2" type="ORF">QTO34_012516</name>
</gene>
<dbReference type="Pfam" id="PF24748">
    <property type="entry name" value="Galaxin_repeat"/>
    <property type="match status" value="1"/>
</dbReference>
<reference evidence="2" key="1">
    <citation type="submission" date="2023-06" db="EMBL/GenBank/DDBJ databases">
        <title>Reference genome for the Northern bat (Eptesicus nilssonii), a most northern bat species.</title>
        <authorList>
            <person name="Laine V.N."/>
            <person name="Pulliainen A.T."/>
            <person name="Lilley T.M."/>
        </authorList>
    </citation>
    <scope>NUCLEOTIDE SEQUENCE</scope>
    <source>
        <strain evidence="2">BLF_Eptnil</strain>
        <tissue evidence="2">Kidney</tissue>
    </source>
</reference>
<dbReference type="Proteomes" id="UP001177744">
    <property type="component" value="Unassembled WGS sequence"/>
</dbReference>
<dbReference type="PANTHER" id="PTHR46957:SF7">
    <property type="entry name" value="USHERIN"/>
    <property type="match status" value="1"/>
</dbReference>
<dbReference type="EMBL" id="JAULJE010000024">
    <property type="protein sequence ID" value="KAK1328093.1"/>
    <property type="molecule type" value="Genomic_DNA"/>
</dbReference>
<organism evidence="2 3">
    <name type="scientific">Cnephaeus nilssonii</name>
    <name type="common">Northern bat</name>
    <name type="synonym">Eptesicus nilssonii</name>
    <dbReference type="NCBI Taxonomy" id="3371016"/>
    <lineage>
        <taxon>Eukaryota</taxon>
        <taxon>Metazoa</taxon>
        <taxon>Chordata</taxon>
        <taxon>Craniata</taxon>
        <taxon>Vertebrata</taxon>
        <taxon>Euteleostomi</taxon>
        <taxon>Mammalia</taxon>
        <taxon>Eutheria</taxon>
        <taxon>Laurasiatheria</taxon>
        <taxon>Chiroptera</taxon>
        <taxon>Yangochiroptera</taxon>
        <taxon>Vespertilionidae</taxon>
        <taxon>Cnephaeus</taxon>
    </lineage>
</organism>
<feature type="domain" description="Fibronectin type-III" evidence="1">
    <location>
        <begin position="1491"/>
        <end position="1526"/>
    </location>
</feature>
<evidence type="ECO:0000259" key="1">
    <source>
        <dbReference type="PROSITE" id="PS50853"/>
    </source>
</evidence>
<dbReference type="Gene3D" id="2.60.40.10">
    <property type="entry name" value="Immunoglobulins"/>
    <property type="match status" value="12"/>
</dbReference>
<proteinExistence type="predicted"/>
<dbReference type="InterPro" id="IPR003961">
    <property type="entry name" value="FN3_dom"/>
</dbReference>
<dbReference type="FunFam" id="2.60.40.10:FF:000991">
    <property type="entry name" value="Usherin"/>
    <property type="match status" value="1"/>
</dbReference>
<dbReference type="FunFam" id="2.60.40.10:FF:001390">
    <property type="entry name" value="Usherin"/>
    <property type="match status" value="1"/>
</dbReference>
<dbReference type="FunFam" id="2.60.40.10:FF:001379">
    <property type="entry name" value="Usherin"/>
    <property type="match status" value="1"/>
</dbReference>
<sequence>MYDACVTSPFLIASVAKELHQVLLARGEQSRPWSLSRLHSMSCGSISAPSSSVFRRWGVSKQYHFLGFIQPCRPRTCGPPDPPGLDSRAMLVTWQRPLKPNGVLTHYNLYQRGQLLLRAPGNATTRTVARLRPHTAYAFRVEACTAKGCSLSPPSRTVWTPPAAPEGIPRPELFSDTPTSVILSWQPPAHPNGLVENVTLERRVQGEEEVTALVTLPGNGSTRYMDKTSALSPWTKYEYRVLMSTLGGGTNCSAWAEVTTRPSRPAGVQPPTVWVLGPGAAEVTWKPPLIQNGDVLSYEIRMPDPHVTIMNVTPAALSHVITGLTPFTDYSVSIVACSGGLGHLGGCTESSPTHVTTHPSPPQGVQPLSVAHSGNRMLGYELLRRKIQQPLASNPPEDLNLWHNIYSGTQRFYEDKGLSRFTTYAYKVFVHNSMGFTPSQEATVTTWAGLPQRGARGSVTVLNHSALDVRWDKPKAALSSSSVLLGLRSLALSLLGWTVVSISCDGNARVFTGNSIPLYVHFPAENSAPHLVIRAVLARAGSQGGAFQDLQGDVEYYTLFWSSATSNESLKILPDVNAHVIGHLSPNTEYRILISVFNGVHSITSDVLYATTCDGEPRGMPPPEVVIVNSTAVRVIWSSPSSPNGGVTEYSVYPAHRTGMDEPESLLLPGLTPFTVYDIQVEVCTKYACVKSNGTQVTTMEDTPSDMPTPTIHSITSRSLHIDWTSPGKPNGIILGYAVLRKSWSPCPRTQKAHGGELCKAVMCQKPETTCGHRCYDPEAKVCCAGVLHDAQPGHHCCEENYIPLVLNSTGVCCGGRIQQAQPDHHCCSGYYVRVLPGEVCCPDAQHHRVAVGLGDACCGRMPYSTAGAQVCCAGRLRDGHGQQCCGGQLVSREAQCCGGADRGVAYSRLPGMSCCGQDYVSVAETRCCSASSGDSKPHVLKNGRVPVKCCETALIPGSQACCNGVGYDPLEYVCSDKAPTGTRTTDTPEACGTVCPASATAHCGRCDFNFTSHVCTVIRGSRSSTEKTSVEEACSSAEELVHTGRADTFSFTDANLEPYTTYEYRISAWNGYGRGFSGAVRASTKEDVPQGVSAPQWIRTDHPEDGIVLTWKEPIQPNGHIIYYILLRNGEEYFRGRSLTFSDTTGIQPFQEYSYQLKACTVAGCAPSGEVAVTTPQGVPQSVLPPRITAPRADALHLSWDAPEKPNGVIKEYQLRQVGKGLIHTDTTDRREHTVTGKTYRKRLSLWLGGRASQTGGPPHVSIGVDAGLQPYTSYSFTLTACTSAGCTSSEPFLGQTLQAAPRGVWATPRHIIINSSAVELYWSPPERPNGLISQYQLIRNGTSVFLGGSEDQHFTDQNLAPNSRYIYKLEATTGGGSSFSDEYLVQTPLLTPEEIPPPHNITVIGPYSVFVAWTPPGILIPQVPVEYSVLLDAGSVAPVTSAVGQRQSILLGNLTPFTPYEIRIQACQNGSCGVSSGTFARTSEAAPMDLSPPVLRALGSACIEVTWMPPKEPNGVVTHYFIHR</sequence>
<protein>
    <recommendedName>
        <fullName evidence="1">Fibronectin type-III domain-containing protein</fullName>
    </recommendedName>
</protein>
<comment type="caution">
    <text evidence="2">The sequence shown here is derived from an EMBL/GenBank/DDBJ whole genome shotgun (WGS) entry which is preliminary data.</text>
</comment>
<feature type="domain" description="Fibronectin type-III" evidence="1">
    <location>
        <begin position="76"/>
        <end position="163"/>
    </location>
</feature>
<dbReference type="InterPro" id="IPR050713">
    <property type="entry name" value="RTP_Phos/Ushers"/>
</dbReference>
<dbReference type="InterPro" id="IPR056601">
    <property type="entry name" value="Galaxin_dom"/>
</dbReference>
<dbReference type="InterPro" id="IPR036116">
    <property type="entry name" value="FN3_sf"/>
</dbReference>
<dbReference type="InterPro" id="IPR013783">
    <property type="entry name" value="Ig-like_fold"/>
</dbReference>
<dbReference type="SMART" id="SM00060">
    <property type="entry name" value="FN3"/>
    <property type="match status" value="11"/>
</dbReference>
<dbReference type="Pfam" id="PF00041">
    <property type="entry name" value="fn3"/>
    <property type="match status" value="4"/>
</dbReference>
<dbReference type="FunFam" id="2.60.40.10:FF:001037">
    <property type="entry name" value="Usherin"/>
    <property type="match status" value="1"/>
</dbReference>
<name>A0AA40LE16_CNENI</name>
<dbReference type="FunFam" id="2.60.40.10:FF:001255">
    <property type="entry name" value="usherin"/>
    <property type="match status" value="1"/>
</dbReference>
<accession>A0AA40LE16</accession>
<dbReference type="SUPFAM" id="SSF49265">
    <property type="entry name" value="Fibronectin type III"/>
    <property type="match status" value="8"/>
</dbReference>